<evidence type="ECO:0000313" key="3">
    <source>
        <dbReference type="EMBL" id="KAJ4011851.1"/>
    </source>
</evidence>
<gene>
    <name evidence="3" type="ORF">NW766_007151</name>
</gene>
<dbReference type="Proteomes" id="UP001152130">
    <property type="component" value="Unassembled WGS sequence"/>
</dbReference>
<feature type="compositionally biased region" description="Polar residues" evidence="1">
    <location>
        <begin position="12"/>
        <end position="23"/>
    </location>
</feature>
<evidence type="ECO:0000313" key="4">
    <source>
        <dbReference type="Proteomes" id="UP001152130"/>
    </source>
</evidence>
<name>A0A9W8PM95_9HYPO</name>
<feature type="domain" description="Peptidase metallopeptidase" evidence="2">
    <location>
        <begin position="161"/>
        <end position="308"/>
    </location>
</feature>
<dbReference type="OrthoDB" id="291007at2759"/>
<dbReference type="InterPro" id="IPR024079">
    <property type="entry name" value="MetalloPept_cat_dom_sf"/>
</dbReference>
<organism evidence="3 4">
    <name type="scientific">Fusarium irregulare</name>
    <dbReference type="NCBI Taxonomy" id="2494466"/>
    <lineage>
        <taxon>Eukaryota</taxon>
        <taxon>Fungi</taxon>
        <taxon>Dikarya</taxon>
        <taxon>Ascomycota</taxon>
        <taxon>Pezizomycotina</taxon>
        <taxon>Sordariomycetes</taxon>
        <taxon>Hypocreomycetidae</taxon>
        <taxon>Hypocreales</taxon>
        <taxon>Nectriaceae</taxon>
        <taxon>Fusarium</taxon>
        <taxon>Fusarium incarnatum-equiseti species complex</taxon>
    </lineage>
</organism>
<feature type="region of interest" description="Disordered" evidence="1">
    <location>
        <begin position="1219"/>
        <end position="1286"/>
    </location>
</feature>
<sequence>MPASSLKKSVPSAYQTDKATSAPSDKMPDIANTGTSVGEVEDSLAEGQSGLEDSREKNDKDDNDNDNDPSDVDNDKEKSDKGSDPDVTPPAAFTTDEPQNGPRTYSSVNGSGTDSWKKRACKDVVPRKLDNKPNPDSRMMSNLGLSYAVGPDKVPTVFTNEPNLWKGTPQHIYYFFMGGSLRQHEKVAQAIEEWTWYANVKFIEVPSAEESNVRISFDPNDGSWSYIGRQCDSIPLAEATMNLAWMDRLSPINDEERAVILHEFGHALGLLHEHQSPAHGNRAVQNIEAAYKLYERTQGWTREQIYEQVINVYNKSNVSNYSQVDIHSIMHYPQPKELTGLKEDIPYNLSLSDLDKAYMILQYPRKNMHEKAAKDGWSIEKALTVIGAPPDVTKKVLTFIKDDRDPFGEISPVHIRDVIKDWTRAAHGHVEDGKENSTPLLGSRPTGPAHADKPPAPTTNAAADTGTSSFIYQLYDKLSTLYCPGGGQYFALQFPTRFLDKDTFAYELDGNFPRFNKPVVVNEAEFNLTDALYPISPIVGGPNGQTLSRNYEKALNGLIPTSETKEVRIQREKMRKWLLTETKAGNAAYTVDTRLAIPGLSAESAKKLSELYGMNITAGDPRTGPMTDQTEAIRLAEQAIKLVQNKNMDTPRGMTRMEFSETLMQTYLRDRQAWEEEKDRMISEASRLAATDPRAMNDLTRRLAHISALQEAKLSAKYGDAVVRGYSHTVRGFLGHLDIKSVAESLQDAKDSFRQSELASLYTASKVYPVAMQPTDWFQALDTGFTREELSQDPSLIKAAITAKAQLIDNLENQIANLRGFNKGDPAVARAAMNEAAARRETAIAELSRKYTASTISAVKLVLTAVAGPAGAAGAGIASKTIGDVMGKGEENEDRKKLLAAGISVEDLTDIGNQMDEVAQANAAVNSASRVLTEHMSDYSLAMAGDTRTMQSYTIVTRAAVKKSGTPGKLEEIGSLPPGNGGSRWSEIHIQSNVANSYTKTVSETESKVDSFECNFWIGSYSKSKQENSATNTTESGGSTLSVDVSMRVTYVTVDRSGWFDPSLLEMSKSFMKGSKTNDYSTWQKWKTGDKIEDAAKAITSNNTNKPEGYLVSFPVGYIIVKDCVIKVSSSSSQKKDMKEFIDKQSQSSGGFLCFSHSSASRSSSDSSSSSTTSASDGAVIRIPGPQILGYIMQLTGQDKSQDFSPIPTDELFLEDEDIEKAPQKVPTRASGARPDLPPSGNPVQGRALRSYEDEPDKTAPQGSGTGRTAAPAHGVQGAPPKPGHIVDALRMALDGSDFTDWAGQQPDNVKDEILAKVMEAFGKAADKKQA</sequence>
<dbReference type="Pfam" id="PF01400">
    <property type="entry name" value="Astacin"/>
    <property type="match status" value="1"/>
</dbReference>
<accession>A0A9W8PM95</accession>
<dbReference type="SMART" id="SM00235">
    <property type="entry name" value="ZnMc"/>
    <property type="match status" value="1"/>
</dbReference>
<comment type="caution">
    <text evidence="3">The sequence shown here is derived from an EMBL/GenBank/DDBJ whole genome shotgun (WGS) entry which is preliminary data.</text>
</comment>
<dbReference type="PANTHER" id="PTHR10127:SF850">
    <property type="entry name" value="METALLOENDOPEPTIDASE"/>
    <property type="match status" value="1"/>
</dbReference>
<dbReference type="EMBL" id="JAPDHF010000010">
    <property type="protein sequence ID" value="KAJ4011851.1"/>
    <property type="molecule type" value="Genomic_DNA"/>
</dbReference>
<reference evidence="3" key="1">
    <citation type="submission" date="2022-10" db="EMBL/GenBank/DDBJ databases">
        <title>Fusarium specimens isolated from Avocado Roots.</title>
        <authorList>
            <person name="Stajich J."/>
            <person name="Roper C."/>
            <person name="Heimlech-Rivalta G."/>
        </authorList>
    </citation>
    <scope>NUCLEOTIDE SEQUENCE</scope>
    <source>
        <strain evidence="3">CF00143</strain>
    </source>
</reference>
<dbReference type="Gene3D" id="3.40.390.10">
    <property type="entry name" value="Collagenase (Catalytic Domain)"/>
    <property type="match status" value="1"/>
</dbReference>
<feature type="compositionally biased region" description="Acidic residues" evidence="1">
    <location>
        <begin position="61"/>
        <end position="72"/>
    </location>
</feature>
<dbReference type="GO" id="GO:0006508">
    <property type="term" value="P:proteolysis"/>
    <property type="evidence" value="ECO:0007669"/>
    <property type="project" value="InterPro"/>
</dbReference>
<feature type="region of interest" description="Disordered" evidence="1">
    <location>
        <begin position="1"/>
        <end position="142"/>
    </location>
</feature>
<feature type="compositionally biased region" description="Low complexity" evidence="1">
    <location>
        <begin position="1160"/>
        <end position="1177"/>
    </location>
</feature>
<feature type="compositionally biased region" description="Basic and acidic residues" evidence="1">
    <location>
        <begin position="115"/>
        <end position="135"/>
    </location>
</feature>
<feature type="region of interest" description="Disordered" evidence="1">
    <location>
        <begin position="429"/>
        <end position="462"/>
    </location>
</feature>
<keyword evidence="4" id="KW-1185">Reference proteome</keyword>
<evidence type="ECO:0000256" key="1">
    <source>
        <dbReference type="SAM" id="MobiDB-lite"/>
    </source>
</evidence>
<dbReference type="GO" id="GO:0004222">
    <property type="term" value="F:metalloendopeptidase activity"/>
    <property type="evidence" value="ECO:0007669"/>
    <property type="project" value="InterPro"/>
</dbReference>
<feature type="compositionally biased region" description="Basic and acidic residues" evidence="1">
    <location>
        <begin position="73"/>
        <end position="84"/>
    </location>
</feature>
<evidence type="ECO:0000259" key="2">
    <source>
        <dbReference type="SMART" id="SM00235"/>
    </source>
</evidence>
<feature type="compositionally biased region" description="Polar residues" evidence="1">
    <location>
        <begin position="96"/>
        <end position="114"/>
    </location>
</feature>
<proteinExistence type="predicted"/>
<dbReference type="PANTHER" id="PTHR10127">
    <property type="entry name" value="DISCOIDIN, CUB, EGF, LAMININ , AND ZINC METALLOPROTEASE DOMAIN CONTAINING"/>
    <property type="match status" value="1"/>
</dbReference>
<dbReference type="SUPFAM" id="SSF55486">
    <property type="entry name" value="Metalloproteases ('zincins'), catalytic domain"/>
    <property type="match status" value="1"/>
</dbReference>
<protein>
    <recommendedName>
        <fullName evidence="2">Peptidase metallopeptidase domain-containing protein</fullName>
    </recommendedName>
</protein>
<feature type="region of interest" description="Disordered" evidence="1">
    <location>
        <begin position="1160"/>
        <end position="1179"/>
    </location>
</feature>
<dbReference type="InterPro" id="IPR006026">
    <property type="entry name" value="Peptidase_Metallo"/>
</dbReference>
<dbReference type="InterPro" id="IPR001506">
    <property type="entry name" value="Peptidase_M12A"/>
</dbReference>
<dbReference type="GO" id="GO:0008270">
    <property type="term" value="F:zinc ion binding"/>
    <property type="evidence" value="ECO:0007669"/>
    <property type="project" value="InterPro"/>
</dbReference>